<evidence type="ECO:0000313" key="2">
    <source>
        <dbReference type="Proteomes" id="UP000321331"/>
    </source>
</evidence>
<organism evidence="1 2">
    <name type="scientific">Fusarium oxysporum f. sp. cubense</name>
    <dbReference type="NCBI Taxonomy" id="61366"/>
    <lineage>
        <taxon>Eukaryota</taxon>
        <taxon>Fungi</taxon>
        <taxon>Dikarya</taxon>
        <taxon>Ascomycota</taxon>
        <taxon>Pezizomycotina</taxon>
        <taxon>Sordariomycetes</taxon>
        <taxon>Hypocreomycetidae</taxon>
        <taxon>Hypocreales</taxon>
        <taxon>Nectriaceae</taxon>
        <taxon>Fusarium</taxon>
        <taxon>Fusarium oxysporum species complex</taxon>
    </lineage>
</organism>
<name>A0A5C6TJB0_FUSOC</name>
<evidence type="ECO:0000313" key="1">
    <source>
        <dbReference type="EMBL" id="TXC10946.1"/>
    </source>
</evidence>
<sequence>MYAAERSFVPGPQLPVKNLIAKKQEVLDAKLALKTARTDVSTAQLSASGAANSRTSIKGRMTPLDSEIQRLEGRLPGNNPPDIITGVEGSKEEGFSVIKTKLDTSASAGDGDSGADVGTRIDFTVSSQTTDHKQEEHGISGAFHAEAQTRFASVKVESSFSKSNKEVSDFMSSSTVSGSFSAMVVRSWLHAELFQDFDIDIPAGTFLSPGAKAIK</sequence>
<gene>
    <name evidence="1" type="ORF">FocTR4_00007775</name>
</gene>
<dbReference type="EMBL" id="VMNF01000003">
    <property type="protein sequence ID" value="TXC10946.1"/>
    <property type="molecule type" value="Genomic_DNA"/>
</dbReference>
<dbReference type="AlphaFoldDB" id="A0A5C6TJB0"/>
<accession>A0A5C6TJB0</accession>
<reference evidence="1 2" key="1">
    <citation type="submission" date="2019-07" db="EMBL/GenBank/DDBJ databases">
        <title>The First High-Quality Draft Genome Sequence of the Causal Agent of the Current Panama Disease Epidemic.</title>
        <authorList>
            <person name="Warmington R.J."/>
            <person name="Kay W."/>
            <person name="Jeffries A."/>
            <person name="Bebber D."/>
            <person name="Moore K."/>
            <person name="Studholme D.J."/>
        </authorList>
    </citation>
    <scope>NUCLEOTIDE SEQUENCE [LARGE SCALE GENOMIC DNA]</scope>
    <source>
        <strain evidence="1 2">TR4</strain>
    </source>
</reference>
<dbReference type="Proteomes" id="UP000321331">
    <property type="component" value="Unassembled WGS sequence"/>
</dbReference>
<protein>
    <submittedName>
        <fullName evidence="1">Uncharacterized protein</fullName>
    </submittedName>
</protein>
<comment type="caution">
    <text evidence="1">The sequence shown here is derived from an EMBL/GenBank/DDBJ whole genome shotgun (WGS) entry which is preliminary data.</text>
</comment>
<proteinExistence type="predicted"/>